<dbReference type="AlphaFoldDB" id="A0A2S5T907"/>
<protein>
    <submittedName>
        <fullName evidence="1">Uncharacterized protein</fullName>
    </submittedName>
</protein>
<dbReference type="EMBL" id="PSNY01000001">
    <property type="protein sequence ID" value="PPE71463.1"/>
    <property type="molecule type" value="Genomic_DNA"/>
</dbReference>
<name>A0A2S5T907_9BURK</name>
<evidence type="ECO:0000313" key="2">
    <source>
        <dbReference type="Proteomes" id="UP000239406"/>
    </source>
</evidence>
<organism evidence="1 2">
    <name type="scientific">Caldimonas thermodepolymerans</name>
    <dbReference type="NCBI Taxonomy" id="215580"/>
    <lineage>
        <taxon>Bacteria</taxon>
        <taxon>Pseudomonadati</taxon>
        <taxon>Pseudomonadota</taxon>
        <taxon>Betaproteobacteria</taxon>
        <taxon>Burkholderiales</taxon>
        <taxon>Sphaerotilaceae</taxon>
        <taxon>Caldimonas</taxon>
    </lineage>
</organism>
<proteinExistence type="predicted"/>
<gene>
    <name evidence="1" type="ORF">C1702_00215</name>
</gene>
<reference evidence="1 2" key="1">
    <citation type="submission" date="2018-02" db="EMBL/GenBank/DDBJ databases">
        <title>Reclassifiation of [Polyangium] brachysporum DSM 7029 as Guopingzhaonella breviflexa gen. nov., sp. nov., a member of the family Comamonadaceae.</title>
        <authorList>
            <person name="Tang B."/>
        </authorList>
    </citation>
    <scope>NUCLEOTIDE SEQUENCE [LARGE SCALE GENOMIC DNA]</scope>
    <source>
        <strain evidence="1 2">DSM 15344</strain>
    </source>
</reference>
<sequence>MSNTRYELKVDPTVAYTRTIFVPNTENILDAADFAVTDVVQRARAAGRKPVMVEVTVRVAP</sequence>
<comment type="caution">
    <text evidence="1">The sequence shown here is derived from an EMBL/GenBank/DDBJ whole genome shotgun (WGS) entry which is preliminary data.</text>
</comment>
<accession>A0A2S5T907</accession>
<evidence type="ECO:0000313" key="1">
    <source>
        <dbReference type="EMBL" id="PPE71463.1"/>
    </source>
</evidence>
<dbReference type="RefSeq" id="WP_104355657.1">
    <property type="nucleotide sequence ID" value="NZ_CP064338.1"/>
</dbReference>
<keyword evidence="2" id="KW-1185">Reference proteome</keyword>
<dbReference type="Proteomes" id="UP000239406">
    <property type="component" value="Unassembled WGS sequence"/>
</dbReference>